<organism evidence="4 5">
    <name type="scientific">Sulfolobus tengchongensis</name>
    <dbReference type="NCBI Taxonomy" id="207809"/>
    <lineage>
        <taxon>Archaea</taxon>
        <taxon>Thermoproteota</taxon>
        <taxon>Thermoprotei</taxon>
        <taxon>Sulfolobales</taxon>
        <taxon>Sulfolobaceae</taxon>
        <taxon>Sulfolobus</taxon>
    </lineage>
</organism>
<dbReference type="Gene3D" id="3.40.50.300">
    <property type="entry name" value="P-loop containing nucleotide triphosphate hydrolases"/>
    <property type="match status" value="1"/>
</dbReference>
<dbReference type="Proteomes" id="UP001432202">
    <property type="component" value="Chromosome"/>
</dbReference>
<evidence type="ECO:0000313" key="5">
    <source>
        <dbReference type="Proteomes" id="UP001432202"/>
    </source>
</evidence>
<proteinExistence type="predicted"/>
<dbReference type="GO" id="GO:0005524">
    <property type="term" value="F:ATP binding"/>
    <property type="evidence" value="ECO:0007669"/>
    <property type="project" value="UniProtKB-KW"/>
</dbReference>
<keyword evidence="5" id="KW-1185">Reference proteome</keyword>
<dbReference type="InterPro" id="IPR027417">
    <property type="entry name" value="P-loop_NTPase"/>
</dbReference>
<accession>A0AAX4L3F7</accession>
<reference evidence="4 5" key="1">
    <citation type="submission" date="2024-02" db="EMBL/GenBank/DDBJ databases">
        <title>STSV induces naive adaptation in Sulfolobus.</title>
        <authorList>
            <person name="Xiang X."/>
            <person name="Song M."/>
        </authorList>
    </citation>
    <scope>NUCLEOTIDE SEQUENCE [LARGE SCALE GENOMIC DNA]</scope>
    <source>
        <strain evidence="4 5">RT2</strain>
    </source>
</reference>
<name>A0AAX4L3F7_9CREN</name>
<evidence type="ECO:0000256" key="2">
    <source>
        <dbReference type="ARBA" id="ARBA00022840"/>
    </source>
</evidence>
<keyword evidence="2" id="KW-0067">ATP-binding</keyword>
<gene>
    <name evidence="4" type="ORF">V6M85_04900</name>
</gene>
<dbReference type="RefSeq" id="WP_338603712.1">
    <property type="nucleotide sequence ID" value="NZ_CP146016.1"/>
</dbReference>
<evidence type="ECO:0000313" key="4">
    <source>
        <dbReference type="EMBL" id="WWQ61417.1"/>
    </source>
</evidence>
<evidence type="ECO:0000259" key="3">
    <source>
        <dbReference type="Pfam" id="PF06745"/>
    </source>
</evidence>
<dbReference type="GeneID" id="89336082"/>
<sequence>MEGYPMIIKTGNEDLDRRLTGIPFPALIMLEGDHGTGKSVLSAQFCYGLLLAGKKGYIVTTEQTTKDYLKKMKEVKINLIPFFLRNILGIAPLNTNRFNWNSMLANKILEIIIDFTKRRKNLDFLIIDSLSIVATFAEVKQILQFMKDARVLVDLGKLILFTIHPDVFNEELKSRITSIVDVYLKLSATSIGGRRIKVLERVKTVGGIQGSDAISFDIDPALGIKVVPLSLSRA</sequence>
<dbReference type="Pfam" id="PF06745">
    <property type="entry name" value="ATPase"/>
    <property type="match status" value="1"/>
</dbReference>
<dbReference type="PANTHER" id="PTHR43637:SF3">
    <property type="entry name" value="FLAGELLA-RELATED PROTEIN H-RELATED"/>
    <property type="match status" value="1"/>
</dbReference>
<dbReference type="PANTHER" id="PTHR43637">
    <property type="entry name" value="UPF0273 PROTEIN TM_0370"/>
    <property type="match status" value="1"/>
</dbReference>
<protein>
    <submittedName>
        <fullName evidence="4">ATPase domain-containing protein</fullName>
    </submittedName>
</protein>
<dbReference type="AlphaFoldDB" id="A0AAX4L3F7"/>
<feature type="domain" description="KaiC-like" evidence="3">
    <location>
        <begin position="8"/>
        <end position="228"/>
    </location>
</feature>
<evidence type="ECO:0000256" key="1">
    <source>
        <dbReference type="ARBA" id="ARBA00022741"/>
    </source>
</evidence>
<keyword evidence="1" id="KW-0547">Nucleotide-binding</keyword>
<dbReference type="SUPFAM" id="SSF52540">
    <property type="entry name" value="P-loop containing nucleoside triphosphate hydrolases"/>
    <property type="match status" value="1"/>
</dbReference>
<dbReference type="EMBL" id="CP146016">
    <property type="protein sequence ID" value="WWQ61417.1"/>
    <property type="molecule type" value="Genomic_DNA"/>
</dbReference>
<dbReference type="InterPro" id="IPR014774">
    <property type="entry name" value="KaiC-like_dom"/>
</dbReference>
<dbReference type="NCBIfam" id="NF004723">
    <property type="entry name" value="PRK06067.1"/>
    <property type="match status" value="1"/>
</dbReference>